<reference evidence="3 4" key="1">
    <citation type="submission" date="2019-02" db="EMBL/GenBank/DDBJ databases">
        <title>Genomic Encyclopedia of Type Strains, Phase IV (KMG-IV): sequencing the most valuable type-strain genomes for metagenomic binning, comparative biology and taxonomic classification.</title>
        <authorList>
            <person name="Goeker M."/>
        </authorList>
    </citation>
    <scope>NUCLEOTIDE SEQUENCE [LARGE SCALE GENOMIC DNA]</scope>
    <source>
        <strain evidence="3 4">DSM 101727</strain>
    </source>
</reference>
<dbReference type="Proteomes" id="UP000294257">
    <property type="component" value="Unassembled WGS sequence"/>
</dbReference>
<keyword evidence="4" id="KW-1185">Reference proteome</keyword>
<dbReference type="InterPro" id="IPR018961">
    <property type="entry name" value="DnaJ_homolog_subfam-C_membr-28"/>
</dbReference>
<dbReference type="OrthoDB" id="3395286at2"/>
<accession>A0A4Q7KKH4</accession>
<dbReference type="EMBL" id="SGWQ01000009">
    <property type="protein sequence ID" value="RZS34416.1"/>
    <property type="molecule type" value="Genomic_DNA"/>
</dbReference>
<evidence type="ECO:0000313" key="4">
    <source>
        <dbReference type="Proteomes" id="UP000294257"/>
    </source>
</evidence>
<protein>
    <submittedName>
        <fullName evidence="3">Uncharacterized protein DUF1992</fullName>
    </submittedName>
</protein>
<dbReference type="AlphaFoldDB" id="A0A4Q7KKH4"/>
<evidence type="ECO:0000313" key="3">
    <source>
        <dbReference type="EMBL" id="RZS34416.1"/>
    </source>
</evidence>
<sequence length="130" mass="14772">MTRRKPAHVSFGDWIEGQIRTAQDRGDFDDLPGTGKPIPAGAKDGMDWVAKKMREEQADPTTFLPPSLALAKEIEDLPARVRRERSEKRVRELAEDLNDRIRQAYREPQVGPPMRVAPVDVDEIVQAWRG</sequence>
<proteinExistence type="predicted"/>
<dbReference type="Pfam" id="PF09350">
    <property type="entry name" value="DJC28_CD"/>
    <property type="match status" value="1"/>
</dbReference>
<feature type="domain" description="DnaJ homologue subfamily C member 28 conserved" evidence="2">
    <location>
        <begin position="14"/>
        <end position="82"/>
    </location>
</feature>
<organism evidence="3 4">
    <name type="scientific">Herbihabitans rhizosphaerae</name>
    <dbReference type="NCBI Taxonomy" id="1872711"/>
    <lineage>
        <taxon>Bacteria</taxon>
        <taxon>Bacillati</taxon>
        <taxon>Actinomycetota</taxon>
        <taxon>Actinomycetes</taxon>
        <taxon>Pseudonocardiales</taxon>
        <taxon>Pseudonocardiaceae</taxon>
        <taxon>Herbihabitans</taxon>
    </lineage>
</organism>
<feature type="region of interest" description="Disordered" evidence="1">
    <location>
        <begin position="23"/>
        <end position="43"/>
    </location>
</feature>
<comment type="caution">
    <text evidence="3">The sequence shown here is derived from an EMBL/GenBank/DDBJ whole genome shotgun (WGS) entry which is preliminary data.</text>
</comment>
<name>A0A4Q7KKH4_9PSEU</name>
<evidence type="ECO:0000259" key="2">
    <source>
        <dbReference type="Pfam" id="PF09350"/>
    </source>
</evidence>
<evidence type="ECO:0000256" key="1">
    <source>
        <dbReference type="SAM" id="MobiDB-lite"/>
    </source>
</evidence>
<gene>
    <name evidence="3" type="ORF">EV193_109207</name>
</gene>
<dbReference type="RefSeq" id="WP_130346851.1">
    <property type="nucleotide sequence ID" value="NZ_SGWQ01000009.1"/>
</dbReference>